<proteinExistence type="predicted"/>
<evidence type="ECO:0000256" key="1">
    <source>
        <dbReference type="SAM" id="MobiDB-lite"/>
    </source>
</evidence>
<evidence type="ECO:0000313" key="3">
    <source>
        <dbReference type="Proteomes" id="UP000580839"/>
    </source>
</evidence>
<evidence type="ECO:0000313" key="2">
    <source>
        <dbReference type="EMBL" id="NOT34708.1"/>
    </source>
</evidence>
<protein>
    <submittedName>
        <fullName evidence="2">Uncharacterized protein</fullName>
    </submittedName>
</protein>
<sequence>MQLHYLVAPQPLASGDPSASSRHSDEAGSSSEPGQIAGTPAAVSGVFDASRPEGVIPTARSRAFTWRYRLAIASLGIACFSLLGQGERCRVDPRFVSPSRTLDTYWSALRHGDADLAWECLVDGRHDLPMPGSLWFLPETDTLLLTNVRALPVTSARVVVNYDVVYVPRGVGEMRTFHTGDELVRERGAWRISRAIGEASMPDWEPIPGPVDI</sequence>
<dbReference type="EMBL" id="JABFRW010000141">
    <property type="protein sequence ID" value="NOT34708.1"/>
    <property type="molecule type" value="Genomic_DNA"/>
</dbReference>
<name>A0A849SG32_UNCEI</name>
<dbReference type="AlphaFoldDB" id="A0A849SG32"/>
<gene>
    <name evidence="2" type="ORF">HOP12_11135</name>
</gene>
<feature type="region of interest" description="Disordered" evidence="1">
    <location>
        <begin position="11"/>
        <end position="38"/>
    </location>
</feature>
<accession>A0A849SG32</accession>
<organism evidence="2 3">
    <name type="scientific">Eiseniibacteriota bacterium</name>
    <dbReference type="NCBI Taxonomy" id="2212470"/>
    <lineage>
        <taxon>Bacteria</taxon>
        <taxon>Candidatus Eiseniibacteriota</taxon>
    </lineage>
</organism>
<comment type="caution">
    <text evidence="2">The sequence shown here is derived from an EMBL/GenBank/DDBJ whole genome shotgun (WGS) entry which is preliminary data.</text>
</comment>
<reference evidence="2 3" key="1">
    <citation type="submission" date="2020-04" db="EMBL/GenBank/DDBJ databases">
        <title>Metagenomic profiling of ammonia- and methane-oxidizing microorganisms in a Dutch drinking water treatment plant.</title>
        <authorList>
            <person name="Poghosyan L."/>
            <person name="Leucker S."/>
        </authorList>
    </citation>
    <scope>NUCLEOTIDE SEQUENCE [LARGE SCALE GENOMIC DNA]</scope>
    <source>
        <strain evidence="2">S-RSF-IL-03</strain>
    </source>
</reference>
<dbReference type="Proteomes" id="UP000580839">
    <property type="component" value="Unassembled WGS sequence"/>
</dbReference>
<feature type="compositionally biased region" description="Polar residues" evidence="1">
    <location>
        <begin position="17"/>
        <end position="33"/>
    </location>
</feature>